<sequence>MNGQAEVEVDYKRKYKNLKRKLKFLVYEQECFQEELRRAQRKLLKVSRDKSFLLDRLLQYERVDEESSDSDATVSSDSDGEGAREREREAGKKRRSPGIPPVPSSSSPHLSLLSRSGAVPLQSSAPAQYLNTLPFPPEYLAPSAERVKKERKTKLAKHRKDGSGKVVGPLTSSYPAGSGAAGGASGPFSWVPQQMLSEDAAEEEGDSEGESDRGEEERGEGDEAELVIDIPNDTVSCSLCFVVLRVSAMLPKLAVILSAVLFNAVVWASTHTDHDPGFSQCQECFFRGTPPHSLAELGLEQRCHGHLTGRPFASLYNANCQTTVYTALHLSLNNGWGRGEQSTQDAKEEINDLSPVAIPALYRGTTNETPSPHSNYPLLKWDALTAEFIRSSVMPTCSKTNGDVYVQIGLGGFNECRGKLLWSAVCCAASDGEGSFSFGLVKEGDMKVLSIKALEELTGVRGLFSGGCGEAGHHSEEELGLLLKKQLDGIKTPNSDVQSEEHVDKHSQEEEILESGNEKLTSEDVKGEARSYTSSSSSDMDILESTNETESSESVLLKVLSSTIYLLYAPFSPIVNRVINLPFQLTFILQEDLAILAAVPVDSYTLVNNLVSGVTSGISCVLNTLYQTGEISVCTAYSCLSPLGGSLFVAFQEGFFGTGTLASDALGIATGTVGGGFRIIWMILGSVWDQMADYLCVVSSEMGHQVSTVGSGVGKLTLKSGKGVGHMLNMVVSIIGGVLGNTISNVQEAFGGSSGESSEWQTPELLKPEVVGE</sequence>
<feature type="compositionally biased region" description="Basic and acidic residues" evidence="1">
    <location>
        <begin position="81"/>
        <end position="90"/>
    </location>
</feature>
<dbReference type="InterPro" id="IPR056515">
    <property type="entry name" value="INO80E_N"/>
</dbReference>
<reference evidence="3 4" key="1">
    <citation type="submission" date="2022-01" db="EMBL/GenBank/DDBJ databases">
        <title>A high-quality chromosome-level genome assembly of rohu carp, Labeo rohita.</title>
        <authorList>
            <person name="Arick M.A. II"/>
            <person name="Hsu C.-Y."/>
            <person name="Magbanua Z."/>
            <person name="Pechanova O."/>
            <person name="Grover C."/>
            <person name="Miller E."/>
            <person name="Thrash A."/>
            <person name="Ezzel L."/>
            <person name="Alam S."/>
            <person name="Benzie J."/>
            <person name="Hamilton M."/>
            <person name="Karsi A."/>
            <person name="Lawrence M.L."/>
            <person name="Peterson D.G."/>
        </authorList>
    </citation>
    <scope>NUCLEOTIDE SEQUENCE [LARGE SCALE GENOMIC DNA]</scope>
    <source>
        <strain evidence="4">BAU-BD-2019</strain>
        <tissue evidence="3">Blood</tissue>
    </source>
</reference>
<keyword evidence="4" id="KW-1185">Reference proteome</keyword>
<evidence type="ECO:0000259" key="2">
    <source>
        <dbReference type="Pfam" id="PF24237"/>
    </source>
</evidence>
<dbReference type="Pfam" id="PF24237">
    <property type="entry name" value="INO80E"/>
    <property type="match status" value="1"/>
</dbReference>
<dbReference type="PANTHER" id="PTHR21812:SF1">
    <property type="entry name" value="INO80 COMPLEX SUBUNIT E"/>
    <property type="match status" value="1"/>
</dbReference>
<dbReference type="InterPro" id="IPR026678">
    <property type="entry name" value="INO80E"/>
</dbReference>
<protein>
    <submittedName>
        <fullName evidence="3">INO80 complex subunit E</fullName>
    </submittedName>
</protein>
<name>A0ABQ8LXF2_LABRO</name>
<accession>A0ABQ8LXF2</accession>
<dbReference type="PANTHER" id="PTHR21812">
    <property type="entry name" value="INO80 COMPLEX SUBUNIT E"/>
    <property type="match status" value="1"/>
</dbReference>
<dbReference type="EMBL" id="JACTAM010000016">
    <property type="protein sequence ID" value="KAI2655323.1"/>
    <property type="molecule type" value="Genomic_DNA"/>
</dbReference>
<feature type="compositionally biased region" description="Basic residues" evidence="1">
    <location>
        <begin position="149"/>
        <end position="160"/>
    </location>
</feature>
<evidence type="ECO:0000313" key="4">
    <source>
        <dbReference type="Proteomes" id="UP000830375"/>
    </source>
</evidence>
<feature type="region of interest" description="Disordered" evidence="1">
    <location>
        <begin position="64"/>
        <end position="112"/>
    </location>
</feature>
<feature type="compositionally biased region" description="Low complexity" evidence="1">
    <location>
        <begin position="534"/>
        <end position="546"/>
    </location>
</feature>
<feature type="region of interest" description="Disordered" evidence="1">
    <location>
        <begin position="492"/>
        <end position="546"/>
    </location>
</feature>
<feature type="compositionally biased region" description="Acidic residues" evidence="1">
    <location>
        <begin position="199"/>
        <end position="209"/>
    </location>
</feature>
<feature type="domain" description="INO80 complex subunit E N-terminal" evidence="2">
    <location>
        <begin position="10"/>
        <end position="57"/>
    </location>
</feature>
<feature type="compositionally biased region" description="Basic and acidic residues" evidence="1">
    <location>
        <begin position="499"/>
        <end position="509"/>
    </location>
</feature>
<feature type="region of interest" description="Disordered" evidence="1">
    <location>
        <begin position="145"/>
        <end position="171"/>
    </location>
</feature>
<organism evidence="3 4">
    <name type="scientific">Labeo rohita</name>
    <name type="common">Indian major carp</name>
    <name type="synonym">Cyprinus rohita</name>
    <dbReference type="NCBI Taxonomy" id="84645"/>
    <lineage>
        <taxon>Eukaryota</taxon>
        <taxon>Metazoa</taxon>
        <taxon>Chordata</taxon>
        <taxon>Craniata</taxon>
        <taxon>Vertebrata</taxon>
        <taxon>Euteleostomi</taxon>
        <taxon>Actinopterygii</taxon>
        <taxon>Neopterygii</taxon>
        <taxon>Teleostei</taxon>
        <taxon>Ostariophysi</taxon>
        <taxon>Cypriniformes</taxon>
        <taxon>Cyprinidae</taxon>
        <taxon>Labeoninae</taxon>
        <taxon>Labeonini</taxon>
        <taxon>Labeo</taxon>
    </lineage>
</organism>
<gene>
    <name evidence="3" type="ORF">H4Q32_017700</name>
</gene>
<comment type="caution">
    <text evidence="3">The sequence shown here is derived from an EMBL/GenBank/DDBJ whole genome shotgun (WGS) entry which is preliminary data.</text>
</comment>
<evidence type="ECO:0000256" key="1">
    <source>
        <dbReference type="SAM" id="MobiDB-lite"/>
    </source>
</evidence>
<feature type="region of interest" description="Disordered" evidence="1">
    <location>
        <begin position="198"/>
        <end position="224"/>
    </location>
</feature>
<dbReference type="Proteomes" id="UP000830375">
    <property type="component" value="Unassembled WGS sequence"/>
</dbReference>
<feature type="compositionally biased region" description="Basic and acidic residues" evidence="1">
    <location>
        <begin position="516"/>
        <end position="529"/>
    </location>
</feature>
<proteinExistence type="predicted"/>
<evidence type="ECO:0000313" key="3">
    <source>
        <dbReference type="EMBL" id="KAI2655323.1"/>
    </source>
</evidence>